<keyword evidence="3" id="KW-1185">Reference proteome</keyword>
<gene>
    <name evidence="2" type="ORF">BDV96DRAFT_489447</name>
</gene>
<accession>A0A6A5ZF34</accession>
<feature type="chain" id="PRO_5025640211" description="Small secreted protein" evidence="1">
    <location>
        <begin position="20"/>
        <end position="179"/>
    </location>
</feature>
<dbReference type="EMBL" id="ML977318">
    <property type="protein sequence ID" value="KAF2118070.1"/>
    <property type="molecule type" value="Genomic_DNA"/>
</dbReference>
<dbReference type="AlphaFoldDB" id="A0A6A5ZF34"/>
<keyword evidence="1" id="KW-0732">Signal</keyword>
<evidence type="ECO:0000313" key="2">
    <source>
        <dbReference type="EMBL" id="KAF2118070.1"/>
    </source>
</evidence>
<evidence type="ECO:0000313" key="3">
    <source>
        <dbReference type="Proteomes" id="UP000799770"/>
    </source>
</evidence>
<feature type="signal peptide" evidence="1">
    <location>
        <begin position="1"/>
        <end position="19"/>
    </location>
</feature>
<sequence length="179" mass="18923">MQSRIWLSSLLLLATPVIAQTDNTTYLTATALVTKNNNSAFECWQLTEPFKRSSTPGVSGTQVATIGNYTNLGYTILPPRYDGGIHTAPVPQLVHYISGLSHITLPNDDSVDAWFLGGVGGLLFATDTTGSGHITRYPSDSETVAITAPFEGGKVPGHTVLSNGPCVGKQTFISGSTHS</sequence>
<evidence type="ECO:0008006" key="4">
    <source>
        <dbReference type="Google" id="ProtNLM"/>
    </source>
</evidence>
<proteinExistence type="predicted"/>
<dbReference type="OrthoDB" id="3223416at2759"/>
<evidence type="ECO:0000256" key="1">
    <source>
        <dbReference type="SAM" id="SignalP"/>
    </source>
</evidence>
<organism evidence="2 3">
    <name type="scientific">Lophiotrema nucula</name>
    <dbReference type="NCBI Taxonomy" id="690887"/>
    <lineage>
        <taxon>Eukaryota</taxon>
        <taxon>Fungi</taxon>
        <taxon>Dikarya</taxon>
        <taxon>Ascomycota</taxon>
        <taxon>Pezizomycotina</taxon>
        <taxon>Dothideomycetes</taxon>
        <taxon>Pleosporomycetidae</taxon>
        <taxon>Pleosporales</taxon>
        <taxon>Lophiotremataceae</taxon>
        <taxon>Lophiotrema</taxon>
    </lineage>
</organism>
<name>A0A6A5ZF34_9PLEO</name>
<protein>
    <recommendedName>
        <fullName evidence="4">Small secreted protein</fullName>
    </recommendedName>
</protein>
<reference evidence="2" key="1">
    <citation type="journal article" date="2020" name="Stud. Mycol.">
        <title>101 Dothideomycetes genomes: a test case for predicting lifestyles and emergence of pathogens.</title>
        <authorList>
            <person name="Haridas S."/>
            <person name="Albert R."/>
            <person name="Binder M."/>
            <person name="Bloem J."/>
            <person name="Labutti K."/>
            <person name="Salamov A."/>
            <person name="Andreopoulos B."/>
            <person name="Baker S."/>
            <person name="Barry K."/>
            <person name="Bills G."/>
            <person name="Bluhm B."/>
            <person name="Cannon C."/>
            <person name="Castanera R."/>
            <person name="Culley D."/>
            <person name="Daum C."/>
            <person name="Ezra D."/>
            <person name="Gonzalez J."/>
            <person name="Henrissat B."/>
            <person name="Kuo A."/>
            <person name="Liang C."/>
            <person name="Lipzen A."/>
            <person name="Lutzoni F."/>
            <person name="Magnuson J."/>
            <person name="Mondo S."/>
            <person name="Nolan M."/>
            <person name="Ohm R."/>
            <person name="Pangilinan J."/>
            <person name="Park H.-J."/>
            <person name="Ramirez L."/>
            <person name="Alfaro M."/>
            <person name="Sun H."/>
            <person name="Tritt A."/>
            <person name="Yoshinaga Y."/>
            <person name="Zwiers L.-H."/>
            <person name="Turgeon B."/>
            <person name="Goodwin S."/>
            <person name="Spatafora J."/>
            <person name="Crous P."/>
            <person name="Grigoriev I."/>
        </authorList>
    </citation>
    <scope>NUCLEOTIDE SEQUENCE</scope>
    <source>
        <strain evidence="2">CBS 627.86</strain>
    </source>
</reference>
<dbReference type="Proteomes" id="UP000799770">
    <property type="component" value="Unassembled WGS sequence"/>
</dbReference>